<protein>
    <recommendedName>
        <fullName evidence="2">HTH arsR-type domain-containing protein</fullName>
    </recommendedName>
</protein>
<dbReference type="SUPFAM" id="SSF46785">
    <property type="entry name" value="Winged helix' DNA-binding domain"/>
    <property type="match status" value="1"/>
</dbReference>
<proteinExistence type="predicted"/>
<name>X1W2Z6_9ZZZZ</name>
<comment type="caution">
    <text evidence="1">The sequence shown here is derived from an EMBL/GenBank/DDBJ whole genome shotgun (WGS) entry which is preliminary data.</text>
</comment>
<feature type="non-terminal residue" evidence="1">
    <location>
        <position position="66"/>
    </location>
</feature>
<accession>X1W2Z6</accession>
<dbReference type="InterPro" id="IPR036390">
    <property type="entry name" value="WH_DNA-bd_sf"/>
</dbReference>
<evidence type="ECO:0000313" key="1">
    <source>
        <dbReference type="EMBL" id="GAJ24570.1"/>
    </source>
</evidence>
<dbReference type="EMBL" id="BARW01037442">
    <property type="protein sequence ID" value="GAJ24570.1"/>
    <property type="molecule type" value="Genomic_DNA"/>
</dbReference>
<sequence>MNIQKIIESLSPNERKILPHLEEKNIQEICKKSNLDKISVLRSLKYLKNKKIIFSTNKEEISKKTA</sequence>
<evidence type="ECO:0008006" key="2">
    <source>
        <dbReference type="Google" id="ProtNLM"/>
    </source>
</evidence>
<reference evidence="1" key="1">
    <citation type="journal article" date="2014" name="Front. Microbiol.">
        <title>High frequency of phylogenetically diverse reductive dehalogenase-homologous genes in deep subseafloor sedimentary metagenomes.</title>
        <authorList>
            <person name="Kawai M."/>
            <person name="Futagami T."/>
            <person name="Toyoda A."/>
            <person name="Takaki Y."/>
            <person name="Nishi S."/>
            <person name="Hori S."/>
            <person name="Arai W."/>
            <person name="Tsubouchi T."/>
            <person name="Morono Y."/>
            <person name="Uchiyama I."/>
            <person name="Ito T."/>
            <person name="Fujiyama A."/>
            <person name="Inagaki F."/>
            <person name="Takami H."/>
        </authorList>
    </citation>
    <scope>NUCLEOTIDE SEQUENCE</scope>
    <source>
        <strain evidence="1">Expedition CK06-06</strain>
    </source>
</reference>
<dbReference type="AlphaFoldDB" id="X1W2Z6"/>
<organism evidence="1">
    <name type="scientific">marine sediment metagenome</name>
    <dbReference type="NCBI Taxonomy" id="412755"/>
    <lineage>
        <taxon>unclassified sequences</taxon>
        <taxon>metagenomes</taxon>
        <taxon>ecological metagenomes</taxon>
    </lineage>
</organism>
<gene>
    <name evidence="1" type="ORF">S12H4_57807</name>
</gene>